<protein>
    <recommendedName>
        <fullName evidence="3">Ubiquitin-like protease family profile domain-containing protein</fullName>
    </recommendedName>
</protein>
<dbReference type="InterPro" id="IPR038765">
    <property type="entry name" value="Papain-like_cys_pep_sf"/>
</dbReference>
<dbReference type="Proteomes" id="UP000288716">
    <property type="component" value="Unassembled WGS sequence"/>
</dbReference>
<gene>
    <name evidence="1" type="ORF">B4U80_15047</name>
</gene>
<keyword evidence="2" id="KW-1185">Reference proteome</keyword>
<dbReference type="EMBL" id="NCKV01043795">
    <property type="protein sequence ID" value="RWS18207.1"/>
    <property type="molecule type" value="Genomic_DNA"/>
</dbReference>
<name>A0A443RSF0_9ACAR</name>
<accession>A0A443RSF0</accession>
<dbReference type="Gene3D" id="3.40.395.10">
    <property type="entry name" value="Adenoviral Proteinase, Chain A"/>
    <property type="match status" value="1"/>
</dbReference>
<dbReference type="VEuPathDB" id="VectorBase:LDEU013833"/>
<organism evidence="1 2">
    <name type="scientific">Leptotrombidium deliense</name>
    <dbReference type="NCBI Taxonomy" id="299467"/>
    <lineage>
        <taxon>Eukaryota</taxon>
        <taxon>Metazoa</taxon>
        <taxon>Ecdysozoa</taxon>
        <taxon>Arthropoda</taxon>
        <taxon>Chelicerata</taxon>
        <taxon>Arachnida</taxon>
        <taxon>Acari</taxon>
        <taxon>Acariformes</taxon>
        <taxon>Trombidiformes</taxon>
        <taxon>Prostigmata</taxon>
        <taxon>Anystina</taxon>
        <taxon>Parasitengona</taxon>
        <taxon>Trombiculoidea</taxon>
        <taxon>Trombiculidae</taxon>
        <taxon>Leptotrombidium</taxon>
    </lineage>
</organism>
<sequence>MKRHNHFRGVFAKNTLPKKMNQLEFGIVNNVTLPANGTHWVCYFNSPKNKFIELIDSFGLPPAKEIQKYLHQSNKSIQYTSAQIQDTFSIKCGYFCIDYIKD</sequence>
<reference evidence="1 2" key="1">
    <citation type="journal article" date="2018" name="Gigascience">
        <title>Genomes of trombidid mites reveal novel predicted allergens and laterally-transferred genes associated with secondary metabolism.</title>
        <authorList>
            <person name="Dong X."/>
            <person name="Chaisiri K."/>
            <person name="Xia D."/>
            <person name="Armstrong S.D."/>
            <person name="Fang Y."/>
            <person name="Donnelly M.J."/>
            <person name="Kadowaki T."/>
            <person name="McGarry J.W."/>
            <person name="Darby A.C."/>
            <person name="Makepeace B.L."/>
        </authorList>
    </citation>
    <scope>NUCLEOTIDE SEQUENCE [LARGE SCALE GENOMIC DNA]</scope>
    <source>
        <strain evidence="1">UoL-UT</strain>
    </source>
</reference>
<evidence type="ECO:0000313" key="1">
    <source>
        <dbReference type="EMBL" id="RWS18207.1"/>
    </source>
</evidence>
<comment type="caution">
    <text evidence="1">The sequence shown here is derived from an EMBL/GenBank/DDBJ whole genome shotgun (WGS) entry which is preliminary data.</text>
</comment>
<evidence type="ECO:0008006" key="3">
    <source>
        <dbReference type="Google" id="ProtNLM"/>
    </source>
</evidence>
<dbReference type="SUPFAM" id="SSF54001">
    <property type="entry name" value="Cysteine proteinases"/>
    <property type="match status" value="1"/>
</dbReference>
<evidence type="ECO:0000313" key="2">
    <source>
        <dbReference type="Proteomes" id="UP000288716"/>
    </source>
</evidence>
<dbReference type="AlphaFoldDB" id="A0A443RSF0"/>
<proteinExistence type="predicted"/>